<evidence type="ECO:0000313" key="1">
    <source>
        <dbReference type="EMBL" id="PWA38032.1"/>
    </source>
</evidence>
<dbReference type="InterPro" id="IPR036574">
    <property type="entry name" value="Scorpion_toxin-like_sf"/>
</dbReference>
<name>A0A2U1KMS7_ARTAN</name>
<organism evidence="1 2">
    <name type="scientific">Artemisia annua</name>
    <name type="common">Sweet wormwood</name>
    <dbReference type="NCBI Taxonomy" id="35608"/>
    <lineage>
        <taxon>Eukaryota</taxon>
        <taxon>Viridiplantae</taxon>
        <taxon>Streptophyta</taxon>
        <taxon>Embryophyta</taxon>
        <taxon>Tracheophyta</taxon>
        <taxon>Spermatophyta</taxon>
        <taxon>Magnoliopsida</taxon>
        <taxon>eudicotyledons</taxon>
        <taxon>Gunneridae</taxon>
        <taxon>Pentapetalae</taxon>
        <taxon>asterids</taxon>
        <taxon>campanulids</taxon>
        <taxon>Asterales</taxon>
        <taxon>Asteraceae</taxon>
        <taxon>Asteroideae</taxon>
        <taxon>Anthemideae</taxon>
        <taxon>Artemisiinae</taxon>
        <taxon>Artemisia</taxon>
    </lineage>
</organism>
<accession>A0A2U1KMS7</accession>
<dbReference type="AlphaFoldDB" id="A0A2U1KMS7"/>
<evidence type="ECO:0000313" key="2">
    <source>
        <dbReference type="Proteomes" id="UP000245207"/>
    </source>
</evidence>
<sequence>MDKDWFFIIYPAAAYGACHSRRGKHMCFCYFKCYGVVNLPQGKLKAEELAKDKTEAEKMPHFEDPLPPHMIQVKVFVTIQLCITINL</sequence>
<dbReference type="Gene3D" id="3.30.30.10">
    <property type="entry name" value="Knottin, scorpion toxin-like"/>
    <property type="match status" value="1"/>
</dbReference>
<protein>
    <submittedName>
        <fullName evidence="1">Gamma thionin</fullName>
    </submittedName>
</protein>
<comment type="caution">
    <text evidence="1">The sequence shown here is derived from an EMBL/GenBank/DDBJ whole genome shotgun (WGS) entry which is preliminary data.</text>
</comment>
<gene>
    <name evidence="1" type="ORF">CTI12_AA585170</name>
</gene>
<reference evidence="1 2" key="1">
    <citation type="journal article" date="2018" name="Mol. Plant">
        <title>The genome of Artemisia annua provides insight into the evolution of Asteraceae family and artemisinin biosynthesis.</title>
        <authorList>
            <person name="Shen Q."/>
            <person name="Zhang L."/>
            <person name="Liao Z."/>
            <person name="Wang S."/>
            <person name="Yan T."/>
            <person name="Shi P."/>
            <person name="Liu M."/>
            <person name="Fu X."/>
            <person name="Pan Q."/>
            <person name="Wang Y."/>
            <person name="Lv Z."/>
            <person name="Lu X."/>
            <person name="Zhang F."/>
            <person name="Jiang W."/>
            <person name="Ma Y."/>
            <person name="Chen M."/>
            <person name="Hao X."/>
            <person name="Li L."/>
            <person name="Tang Y."/>
            <person name="Lv G."/>
            <person name="Zhou Y."/>
            <person name="Sun X."/>
            <person name="Brodelius P.E."/>
            <person name="Rose J.K.C."/>
            <person name="Tang K."/>
        </authorList>
    </citation>
    <scope>NUCLEOTIDE SEQUENCE [LARGE SCALE GENOMIC DNA]</scope>
    <source>
        <strain evidence="2">cv. Huhao1</strain>
        <tissue evidence="1">Leaf</tissue>
    </source>
</reference>
<proteinExistence type="predicted"/>
<dbReference type="EMBL" id="PKPP01016080">
    <property type="protein sequence ID" value="PWA38032.1"/>
    <property type="molecule type" value="Genomic_DNA"/>
</dbReference>
<keyword evidence="2" id="KW-1185">Reference proteome</keyword>
<dbReference type="Proteomes" id="UP000245207">
    <property type="component" value="Unassembled WGS sequence"/>
</dbReference>